<organism>
    <name type="scientific">Ixodes scapularis</name>
    <name type="common">Black-legged tick</name>
    <name type="synonym">Deer tick</name>
    <dbReference type="NCBI Taxonomy" id="6945"/>
    <lineage>
        <taxon>Eukaryota</taxon>
        <taxon>Metazoa</taxon>
        <taxon>Ecdysozoa</taxon>
        <taxon>Arthropoda</taxon>
        <taxon>Chelicerata</taxon>
        <taxon>Arachnida</taxon>
        <taxon>Acari</taxon>
        <taxon>Parasitiformes</taxon>
        <taxon>Ixodida</taxon>
        <taxon>Ixodoidea</taxon>
        <taxon>Ixodidae</taxon>
        <taxon>Ixodinae</taxon>
        <taxon>Ixodes</taxon>
    </lineage>
</organism>
<sequence length="66" mass="7586">MGHKKMEGRDNKVSNTARTEFFKIMLISGLFVETLKLTVMSLFRLCRLKFYEICNSCTHFAGHSAP</sequence>
<feature type="transmembrane region" description="Helical" evidence="1">
    <location>
        <begin position="21"/>
        <end position="43"/>
    </location>
</feature>
<evidence type="ECO:0000313" key="3">
    <source>
        <dbReference type="EnsemblMetazoa" id="ISCW002394-PA"/>
    </source>
</evidence>
<keyword evidence="1" id="KW-1133">Transmembrane helix</keyword>
<accession>B7PCH7</accession>
<evidence type="ECO:0000313" key="4">
    <source>
        <dbReference type="Proteomes" id="UP000001555"/>
    </source>
</evidence>
<evidence type="ECO:0000313" key="2">
    <source>
        <dbReference type="EMBL" id="EEC04299.1"/>
    </source>
</evidence>
<dbReference type="EMBL" id="ABJB010747299">
    <property type="status" value="NOT_ANNOTATED_CDS"/>
    <property type="molecule type" value="Genomic_DNA"/>
</dbReference>
<dbReference type="Proteomes" id="UP000001555">
    <property type="component" value="Unassembled WGS sequence"/>
</dbReference>
<reference evidence="2 4" key="1">
    <citation type="submission" date="2008-03" db="EMBL/GenBank/DDBJ databases">
        <title>Annotation of Ixodes scapularis.</title>
        <authorList>
            <consortium name="Ixodes scapularis Genome Project Consortium"/>
            <person name="Caler E."/>
            <person name="Hannick L.I."/>
            <person name="Bidwell S."/>
            <person name="Joardar V."/>
            <person name="Thiagarajan M."/>
            <person name="Amedeo P."/>
            <person name="Galinsky K.J."/>
            <person name="Schobel S."/>
            <person name="Inman J."/>
            <person name="Hostetler J."/>
            <person name="Miller J."/>
            <person name="Hammond M."/>
            <person name="Megy K."/>
            <person name="Lawson D."/>
            <person name="Kodira C."/>
            <person name="Sutton G."/>
            <person name="Meyer J."/>
            <person name="Hill C.A."/>
            <person name="Birren B."/>
            <person name="Nene V."/>
            <person name="Collins F."/>
            <person name="Alarcon-Chaidez F."/>
            <person name="Wikel S."/>
            <person name="Strausberg R."/>
        </authorList>
    </citation>
    <scope>NUCLEOTIDE SEQUENCE [LARGE SCALE GENOMIC DNA]</scope>
    <source>
        <strain evidence="4">Wikel</strain>
        <strain evidence="2">Wikel colony</strain>
    </source>
</reference>
<dbReference type="VEuPathDB" id="VectorBase:ISCW002394"/>
<dbReference type="InParanoid" id="B7PCH7"/>
<dbReference type="VEuPathDB" id="VectorBase:ISCI002394"/>
<keyword evidence="1" id="KW-0472">Membrane</keyword>
<dbReference type="EMBL" id="DS684008">
    <property type="protein sequence ID" value="EEC04299.1"/>
    <property type="molecule type" value="Genomic_DNA"/>
</dbReference>
<name>B7PCH7_IXOSC</name>
<evidence type="ECO:0000256" key="1">
    <source>
        <dbReference type="SAM" id="Phobius"/>
    </source>
</evidence>
<protein>
    <submittedName>
        <fullName evidence="2 3">Uncharacterized protein</fullName>
    </submittedName>
</protein>
<dbReference type="PaxDb" id="6945-B7PCH7"/>
<dbReference type="EnsemblMetazoa" id="ISCW002394-RA">
    <property type="protein sequence ID" value="ISCW002394-PA"/>
    <property type="gene ID" value="ISCW002394"/>
</dbReference>
<reference evidence="3" key="2">
    <citation type="submission" date="2020-05" db="UniProtKB">
        <authorList>
            <consortium name="EnsemblMetazoa"/>
        </authorList>
    </citation>
    <scope>IDENTIFICATION</scope>
    <source>
        <strain evidence="3">wikel</strain>
    </source>
</reference>
<dbReference type="HOGENOM" id="CLU_2833972_0_0_1"/>
<proteinExistence type="predicted"/>
<keyword evidence="1" id="KW-0812">Transmembrane</keyword>
<gene>
    <name evidence="2" type="ORF">IscW_ISCW002394</name>
</gene>
<dbReference type="AlphaFoldDB" id="B7PCH7"/>
<keyword evidence="4" id="KW-1185">Reference proteome</keyword>